<protein>
    <submittedName>
        <fullName evidence="1">Uncharacterized protein</fullName>
    </submittedName>
</protein>
<reference evidence="1" key="1">
    <citation type="journal article" date="2020" name="Fungal Divers.">
        <title>Resolving the Mortierellaceae phylogeny through synthesis of multi-gene phylogenetics and phylogenomics.</title>
        <authorList>
            <person name="Vandepol N."/>
            <person name="Liber J."/>
            <person name="Desiro A."/>
            <person name="Na H."/>
            <person name="Kennedy M."/>
            <person name="Barry K."/>
            <person name="Grigoriev I.V."/>
            <person name="Miller A.N."/>
            <person name="O'Donnell K."/>
            <person name="Stajich J.E."/>
            <person name="Bonito G."/>
        </authorList>
    </citation>
    <scope>NUCLEOTIDE SEQUENCE</scope>
    <source>
        <strain evidence="1">MES-2147</strain>
    </source>
</reference>
<organism evidence="1 2">
    <name type="scientific">Modicella reniformis</name>
    <dbReference type="NCBI Taxonomy" id="1440133"/>
    <lineage>
        <taxon>Eukaryota</taxon>
        <taxon>Fungi</taxon>
        <taxon>Fungi incertae sedis</taxon>
        <taxon>Mucoromycota</taxon>
        <taxon>Mortierellomycotina</taxon>
        <taxon>Mortierellomycetes</taxon>
        <taxon>Mortierellales</taxon>
        <taxon>Mortierellaceae</taxon>
        <taxon>Modicella</taxon>
    </lineage>
</organism>
<dbReference type="Proteomes" id="UP000749646">
    <property type="component" value="Unassembled WGS sequence"/>
</dbReference>
<evidence type="ECO:0000313" key="1">
    <source>
        <dbReference type="EMBL" id="KAF9964633.1"/>
    </source>
</evidence>
<dbReference type="AlphaFoldDB" id="A0A9P6M3X7"/>
<gene>
    <name evidence="1" type="ORF">BGZ65_001059</name>
</gene>
<dbReference type="InterPro" id="IPR011990">
    <property type="entry name" value="TPR-like_helical_dom_sf"/>
</dbReference>
<comment type="caution">
    <text evidence="1">The sequence shown here is derived from an EMBL/GenBank/DDBJ whole genome shotgun (WGS) entry which is preliminary data.</text>
</comment>
<name>A0A9P6M3X7_9FUNG</name>
<dbReference type="EMBL" id="JAAAHW010006112">
    <property type="protein sequence ID" value="KAF9964633.1"/>
    <property type="molecule type" value="Genomic_DNA"/>
</dbReference>
<accession>A0A9P6M3X7</accession>
<keyword evidence="2" id="KW-1185">Reference proteome</keyword>
<dbReference type="Pfam" id="PF14938">
    <property type="entry name" value="SNAP"/>
    <property type="match status" value="1"/>
</dbReference>
<sequence>MDKQNENAIHCLENSARLFRSSERGGSRAARQYNQLGDLLKGQDGKKAAQMYGEAAELFASEGDG</sequence>
<evidence type="ECO:0000313" key="2">
    <source>
        <dbReference type="Proteomes" id="UP000749646"/>
    </source>
</evidence>
<dbReference type="Gene3D" id="1.25.40.10">
    <property type="entry name" value="Tetratricopeptide repeat domain"/>
    <property type="match status" value="1"/>
</dbReference>
<proteinExistence type="predicted"/>